<dbReference type="RefSeq" id="WP_378054518.1">
    <property type="nucleotide sequence ID" value="NZ_JBHSIS010000002.1"/>
</dbReference>
<proteinExistence type="predicted"/>
<gene>
    <name evidence="1" type="ORF">ACFPCV_03890</name>
</gene>
<evidence type="ECO:0000313" key="1">
    <source>
        <dbReference type="EMBL" id="MFC4852633.1"/>
    </source>
</evidence>
<reference evidence="2" key="1">
    <citation type="journal article" date="2019" name="Int. J. Syst. Evol. Microbiol.">
        <title>The Global Catalogue of Microorganisms (GCM) 10K type strain sequencing project: providing services to taxonomists for standard genome sequencing and annotation.</title>
        <authorList>
            <consortium name="The Broad Institute Genomics Platform"/>
            <consortium name="The Broad Institute Genome Sequencing Center for Infectious Disease"/>
            <person name="Wu L."/>
            <person name="Ma J."/>
        </authorList>
    </citation>
    <scope>NUCLEOTIDE SEQUENCE [LARGE SCALE GENOMIC DNA]</scope>
    <source>
        <strain evidence="2">ZS-22-S1</strain>
    </source>
</reference>
<accession>A0ABV9RVM2</accession>
<keyword evidence="2" id="KW-1185">Reference proteome</keyword>
<protein>
    <submittedName>
        <fullName evidence="1">Uncharacterized protein</fullName>
    </submittedName>
</protein>
<dbReference type="EMBL" id="JBHSIS010000002">
    <property type="protein sequence ID" value="MFC4852633.1"/>
    <property type="molecule type" value="Genomic_DNA"/>
</dbReference>
<name>A0ABV9RVM2_9PSEU</name>
<sequence length="41" mass="4279">MSHHQGDDGTDRTAAEHLRALGFAVTGSAEARGASTAWLEP</sequence>
<evidence type="ECO:0000313" key="2">
    <source>
        <dbReference type="Proteomes" id="UP001595859"/>
    </source>
</evidence>
<organism evidence="1 2">
    <name type="scientific">Actinophytocola glycyrrhizae</name>
    <dbReference type="NCBI Taxonomy" id="2044873"/>
    <lineage>
        <taxon>Bacteria</taxon>
        <taxon>Bacillati</taxon>
        <taxon>Actinomycetota</taxon>
        <taxon>Actinomycetes</taxon>
        <taxon>Pseudonocardiales</taxon>
        <taxon>Pseudonocardiaceae</taxon>
    </lineage>
</organism>
<dbReference type="Proteomes" id="UP001595859">
    <property type="component" value="Unassembled WGS sequence"/>
</dbReference>
<comment type="caution">
    <text evidence="1">The sequence shown here is derived from an EMBL/GenBank/DDBJ whole genome shotgun (WGS) entry which is preliminary data.</text>
</comment>